<dbReference type="InterPro" id="IPR011010">
    <property type="entry name" value="DNA_brk_join_enz"/>
</dbReference>
<dbReference type="KEGG" id="moc:BB934_03020"/>
<reference evidence="3" key="1">
    <citation type="submission" date="2016-07" db="EMBL/GenBank/DDBJ databases">
        <title>Microvirga ossetica sp. nov. a new species of rhizobia isolated from root nodules of the legume species Vicia alpestris Steven originated from North Ossetia region in the Caucasus.</title>
        <authorList>
            <person name="Safronova V.I."/>
            <person name="Kuznetsova I.G."/>
            <person name="Sazanova A.L."/>
            <person name="Belimov A."/>
            <person name="Andronov E."/>
            <person name="Osledkin Y.S."/>
            <person name="Onishchuk O.P."/>
            <person name="Kurchak O.N."/>
            <person name="Shaposhnikov A.I."/>
            <person name="Willems A."/>
            <person name="Tikhonovich I.A."/>
        </authorList>
    </citation>
    <scope>NUCLEOTIDE SEQUENCE [LARGE SCALE GENOMIC DNA]</scope>
    <source>
        <strain evidence="3">V5/3M</strain>
    </source>
</reference>
<dbReference type="SUPFAM" id="SSF56349">
    <property type="entry name" value="DNA breaking-rejoining enzymes"/>
    <property type="match status" value="1"/>
</dbReference>
<evidence type="ECO:0000256" key="1">
    <source>
        <dbReference type="ARBA" id="ARBA00023172"/>
    </source>
</evidence>
<dbReference type="PROSITE" id="PS51898">
    <property type="entry name" value="TYR_RECOMBINASE"/>
    <property type="match status" value="1"/>
</dbReference>
<dbReference type="EMBL" id="CP016616">
    <property type="protein sequence ID" value="ANY77321.1"/>
    <property type="molecule type" value="Genomic_DNA"/>
</dbReference>
<name>A0A1B2EBI3_9HYPH</name>
<dbReference type="Gene3D" id="1.10.443.10">
    <property type="entry name" value="Intergrase catalytic core"/>
    <property type="match status" value="1"/>
</dbReference>
<gene>
    <name evidence="3" type="ORF">BB934_03020</name>
</gene>
<dbReference type="GO" id="GO:0006310">
    <property type="term" value="P:DNA recombination"/>
    <property type="evidence" value="ECO:0007669"/>
    <property type="project" value="UniProtKB-KW"/>
</dbReference>
<dbReference type="AlphaFoldDB" id="A0A1B2EBI3"/>
<dbReference type="InterPro" id="IPR002104">
    <property type="entry name" value="Integrase_catalytic"/>
</dbReference>
<dbReference type="Pfam" id="PF00589">
    <property type="entry name" value="Phage_integrase"/>
    <property type="match status" value="1"/>
</dbReference>
<keyword evidence="1" id="KW-0233">DNA recombination</keyword>
<dbReference type="GO" id="GO:0015074">
    <property type="term" value="P:DNA integration"/>
    <property type="evidence" value="ECO:0007669"/>
    <property type="project" value="InterPro"/>
</dbReference>
<protein>
    <recommendedName>
        <fullName evidence="2">Tyr recombinase domain-containing protein</fullName>
    </recommendedName>
</protein>
<sequence length="411" mass="47293">MSPRALQAHLDRLNADLPDHCSAWASRHGKPMVYFRKKGVTGTKPFRMFSDLYTERAQFFADYATCLEGQPPPKHRVQVQNKVRPEEEQKLTTEHTLRWLCEDYFANCTEWKMLKKDGKRARRLVFESIWCEPISPGSKFTFGDCPLTSFNTKSVEILHKRAAKWQKVEDGKGDLIEKPLTPEAGNSRVKYLRGLLAYAKVAYPHLVPTNWAKDVPYYRGSSKGLHTWTLDEIDLFRSEYEIGTKERLAFEILFYTGQRRGDFVDLGWHKLRNGLLTVVQEKNRGTEKEATAYIPILPPLQAVLDASRAKGVLGGTVWFVQENGQPYTKESFGNWFRDVCDRIGLTGCSAHGLRKACVVHLVSEDYTPHDIMAVTGHRTLKEIDRYSREYARQQRAEAVLDKWIKKYEQAA</sequence>
<feature type="domain" description="Tyr recombinase" evidence="2">
    <location>
        <begin position="223"/>
        <end position="401"/>
    </location>
</feature>
<dbReference type="InterPro" id="IPR013762">
    <property type="entry name" value="Integrase-like_cat_sf"/>
</dbReference>
<organism evidence="3">
    <name type="scientific">Microvirga ossetica</name>
    <dbReference type="NCBI Taxonomy" id="1882682"/>
    <lineage>
        <taxon>Bacteria</taxon>
        <taxon>Pseudomonadati</taxon>
        <taxon>Pseudomonadota</taxon>
        <taxon>Alphaproteobacteria</taxon>
        <taxon>Hyphomicrobiales</taxon>
        <taxon>Methylobacteriaceae</taxon>
        <taxon>Microvirga</taxon>
    </lineage>
</organism>
<evidence type="ECO:0000313" key="3">
    <source>
        <dbReference type="EMBL" id="ANY77321.1"/>
    </source>
</evidence>
<evidence type="ECO:0000259" key="2">
    <source>
        <dbReference type="PROSITE" id="PS51898"/>
    </source>
</evidence>
<dbReference type="GO" id="GO:0003677">
    <property type="term" value="F:DNA binding"/>
    <property type="evidence" value="ECO:0007669"/>
    <property type="project" value="InterPro"/>
</dbReference>
<proteinExistence type="predicted"/>
<accession>A0A1B2EBI3</accession>